<dbReference type="Pfam" id="PF21787">
    <property type="entry name" value="TNP-like_RNaseH_N"/>
    <property type="match status" value="1"/>
</dbReference>
<reference evidence="7 8" key="1">
    <citation type="submission" date="2024-03" db="EMBL/GenBank/DDBJ databases">
        <title>The genome assembly and annotation of the cricket Gryllus longicercus Weissman &amp; Gray.</title>
        <authorList>
            <person name="Szrajer S."/>
            <person name="Gray D."/>
            <person name="Ylla G."/>
        </authorList>
    </citation>
    <scope>NUCLEOTIDE SEQUENCE [LARGE SCALE GENOMIC DNA]</scope>
    <source>
        <strain evidence="7">DAG 2021-001</strain>
        <tissue evidence="7">Whole body minus gut</tissue>
    </source>
</reference>
<name>A0AAN9Z505_9ORTH</name>
<dbReference type="AlphaFoldDB" id="A0AAN9Z505"/>
<dbReference type="GO" id="GO:0008270">
    <property type="term" value="F:zinc ion binding"/>
    <property type="evidence" value="ECO:0007669"/>
    <property type="project" value="UniProtKB-KW"/>
</dbReference>
<evidence type="ECO:0000256" key="1">
    <source>
        <dbReference type="ARBA" id="ARBA00022723"/>
    </source>
</evidence>
<gene>
    <name evidence="7" type="ORF">R5R35_001482</name>
</gene>
<keyword evidence="8" id="KW-1185">Reference proteome</keyword>
<evidence type="ECO:0000313" key="7">
    <source>
        <dbReference type="EMBL" id="KAK7861885.1"/>
    </source>
</evidence>
<dbReference type="InterPro" id="IPR006612">
    <property type="entry name" value="THAP_Znf"/>
</dbReference>
<keyword evidence="2 5" id="KW-0863">Zinc-finger</keyword>
<dbReference type="SMART" id="SM00692">
    <property type="entry name" value="DM3"/>
    <property type="match status" value="1"/>
</dbReference>
<accession>A0AAN9Z505</accession>
<dbReference type="SMART" id="SM00980">
    <property type="entry name" value="THAP"/>
    <property type="match status" value="1"/>
</dbReference>
<keyword evidence="1" id="KW-0479">Metal-binding</keyword>
<dbReference type="PROSITE" id="PS50950">
    <property type="entry name" value="ZF_THAP"/>
    <property type="match status" value="1"/>
</dbReference>
<proteinExistence type="predicted"/>
<protein>
    <recommendedName>
        <fullName evidence="6">THAP-type domain-containing protein</fullName>
    </recommendedName>
</protein>
<dbReference type="PANTHER" id="PTHR46927:SF3">
    <property type="entry name" value="THAP-TYPE DOMAIN-CONTAINING PROTEIN"/>
    <property type="match status" value="1"/>
</dbReference>
<dbReference type="PANTHER" id="PTHR46927">
    <property type="entry name" value="AGAP005574-PA"/>
    <property type="match status" value="1"/>
</dbReference>
<organism evidence="7 8">
    <name type="scientific">Gryllus longicercus</name>
    <dbReference type="NCBI Taxonomy" id="2509291"/>
    <lineage>
        <taxon>Eukaryota</taxon>
        <taxon>Metazoa</taxon>
        <taxon>Ecdysozoa</taxon>
        <taxon>Arthropoda</taxon>
        <taxon>Hexapoda</taxon>
        <taxon>Insecta</taxon>
        <taxon>Pterygota</taxon>
        <taxon>Neoptera</taxon>
        <taxon>Polyneoptera</taxon>
        <taxon>Orthoptera</taxon>
        <taxon>Ensifera</taxon>
        <taxon>Gryllidea</taxon>
        <taxon>Grylloidea</taxon>
        <taxon>Gryllidae</taxon>
        <taxon>Gryllinae</taxon>
        <taxon>Gryllus</taxon>
    </lineage>
</organism>
<comment type="caution">
    <text evidence="7">The sequence shown here is derived from an EMBL/GenBank/DDBJ whole genome shotgun (WGS) entry which is preliminary data.</text>
</comment>
<evidence type="ECO:0000256" key="2">
    <source>
        <dbReference type="ARBA" id="ARBA00022771"/>
    </source>
</evidence>
<dbReference type="GO" id="GO:0003677">
    <property type="term" value="F:DNA binding"/>
    <property type="evidence" value="ECO:0007669"/>
    <property type="project" value="UniProtKB-UniRule"/>
</dbReference>
<dbReference type="Proteomes" id="UP001378592">
    <property type="component" value="Unassembled WGS sequence"/>
</dbReference>
<dbReference type="SUPFAM" id="SSF57716">
    <property type="entry name" value="Glucocorticoid receptor-like (DNA-binding domain)"/>
    <property type="match status" value="1"/>
</dbReference>
<dbReference type="EMBL" id="JAZDUA010000295">
    <property type="protein sequence ID" value="KAK7861885.1"/>
    <property type="molecule type" value="Genomic_DNA"/>
</dbReference>
<evidence type="ECO:0000256" key="3">
    <source>
        <dbReference type="ARBA" id="ARBA00022833"/>
    </source>
</evidence>
<dbReference type="Pfam" id="PF05485">
    <property type="entry name" value="THAP"/>
    <property type="match status" value="1"/>
</dbReference>
<dbReference type="InterPro" id="IPR048365">
    <property type="entry name" value="TNP-like_RNaseH_N"/>
</dbReference>
<dbReference type="InterPro" id="IPR052224">
    <property type="entry name" value="THAP_domain_protein"/>
</dbReference>
<evidence type="ECO:0000256" key="5">
    <source>
        <dbReference type="PROSITE-ProRule" id="PRU00309"/>
    </source>
</evidence>
<sequence>MVNKCCVPKCRGNYDKKCNVHVFKFPADSQQRRKWIHAIKRENFVPSEHSVVCELHFQSWEIEKISVFYCDDGQKITLPLKHPRLSPGAVPSVLPNCPNYLSRPSTSYRESPEEKKLRLENEYLLAAIDESAKENIARINEISFSTFDEQKSKLNLLILDEYWSIIKKEDRVLFVHIDYNSAPKIVNSVVVDKELKLGVHYCGKKVFKLGGTAIINSVSNVNEINDVLEKVRLMLCFDTSSSSSNSSSSSSSSNSPHDILDLVSDLLLQIDTKNSEFEKPVTFMLEKIKLLTKKRSAYQHSSWFLILSCMLFTISPHSYKYLKHLGFLIFPHPSTIRRLCSSFGLGPQMEQSANNFLKYTRNKYFGKLSENDKLVTLMMDEIHLKSLMDFKAGNFVGTACNNQLLASSAHTFMISSLLSDLKEVVHIVPVNKMCAEDLQSILKKIILGLEQIGFNVLCVISDNSSINRRCMQLFSPEEELKCMYNHPVEKSKPLFFLFDSVHLLKCLRNNWINQKNEYSCMYYPDFANEDGDAHDIVGTASFAALRQLYDIEEKKMVKHAYALTLKALYPSSLERQNVSLALQVFNENVALGFESIGASHNIPHFLETSNYIQIILKWWWIVNVKTPRKGRRLNNLFMNPLSPQNQESWQYLSKFLRWLHRWKDMHLSGSLTSETMNALTLTTEGIIYLYEYCTSRFKFKYFLPGKFQTDLLECRFGYYRQLAGGQHNISLRQMYEIEQKLRTQSTVSVKLESKIFGTVEINDFMETDLPLCESDEEENPFTSLEISENDILSCNEDFPVLVYISGYCCHSVLKKIKCIFCKEIIVFGGIS</sequence>
<evidence type="ECO:0000313" key="8">
    <source>
        <dbReference type="Proteomes" id="UP001378592"/>
    </source>
</evidence>
<evidence type="ECO:0000256" key="4">
    <source>
        <dbReference type="ARBA" id="ARBA00023125"/>
    </source>
</evidence>
<evidence type="ECO:0000259" key="6">
    <source>
        <dbReference type="PROSITE" id="PS50950"/>
    </source>
</evidence>
<feature type="domain" description="THAP-type" evidence="6">
    <location>
        <begin position="1"/>
        <end position="94"/>
    </location>
</feature>
<keyword evidence="3" id="KW-0862">Zinc</keyword>
<keyword evidence="4 5" id="KW-0238">DNA-binding</keyword>